<dbReference type="InParanoid" id="O16641"/>
<dbReference type="EMBL" id="BX284602">
    <property type="protein sequence ID" value="CCD73658.1"/>
    <property type="molecule type" value="Genomic_DNA"/>
</dbReference>
<feature type="signal peptide" evidence="1">
    <location>
        <begin position="1"/>
        <end position="17"/>
    </location>
</feature>
<feature type="domain" description="C-type lectin" evidence="2">
    <location>
        <begin position="36"/>
        <end position="152"/>
    </location>
</feature>
<dbReference type="KEGG" id="cel:CELE_W09G10.5"/>
<dbReference type="Gene3D" id="3.10.100.10">
    <property type="entry name" value="Mannose-Binding Protein A, subunit A"/>
    <property type="match status" value="1"/>
</dbReference>
<dbReference type="Pfam" id="PF00059">
    <property type="entry name" value="Lectin_C"/>
    <property type="match status" value="1"/>
</dbReference>
<dbReference type="WormBase" id="W09G10.5">
    <property type="protein sequence ID" value="CE14772"/>
    <property type="gene ID" value="WBGene00021117"/>
    <property type="gene designation" value="clec-126"/>
</dbReference>
<dbReference type="RefSeq" id="NP_494567.1">
    <property type="nucleotide sequence ID" value="NM_062166.5"/>
</dbReference>
<dbReference type="PhylomeDB" id="O16641"/>
<evidence type="ECO:0000313" key="5">
    <source>
        <dbReference type="WormBase" id="W09G10.5"/>
    </source>
</evidence>
<dbReference type="InterPro" id="IPR016186">
    <property type="entry name" value="C-type_lectin-like/link_sf"/>
</dbReference>
<dbReference type="SMR" id="O16641"/>
<dbReference type="InterPro" id="IPR016187">
    <property type="entry name" value="CTDL_fold"/>
</dbReference>
<dbReference type="HOGENOM" id="CLU_058687_1_1_1"/>
<dbReference type="SMART" id="SM00034">
    <property type="entry name" value="CLECT"/>
    <property type="match status" value="1"/>
</dbReference>
<sequence length="168" mass="18217">MLQKYSIIVLCCSAVLARVPVAKNCPTGWTWFLRSRGGWCMKVFTEALNQPSAEAKCKAAEAVLAGIQNKEEVAWMSKELTGTMWIGTKRTPPCMNSGVTKQCSQITSYYWTDGSTVGVQGFYWNSGEPNNQGGQGCAKLITSSSVLDDVACTTELTNGYVCGKIATF</sequence>
<dbReference type="FunCoup" id="O16641">
    <property type="interactions" value="4"/>
</dbReference>
<proteinExistence type="predicted"/>
<dbReference type="PANTHER" id="PTHR23124:SF74">
    <property type="entry name" value="C-TYPE LECTIN DOMAIN-CONTAINING PROTEIN"/>
    <property type="match status" value="1"/>
</dbReference>
<keyword evidence="1" id="KW-0732">Signal</keyword>
<reference evidence="3 4" key="1">
    <citation type="journal article" date="1998" name="Science">
        <title>Genome sequence of the nematode C. elegans: a platform for investigating biology.</title>
        <authorList>
            <consortium name="The C. elegans sequencing consortium"/>
            <person name="Sulson J.E."/>
            <person name="Waterston R."/>
        </authorList>
    </citation>
    <scope>NUCLEOTIDE SEQUENCE [LARGE SCALE GENOMIC DNA]</scope>
    <source>
        <strain evidence="3 4">Bristol N2</strain>
    </source>
</reference>
<dbReference type="PANTHER" id="PTHR23124">
    <property type="entry name" value="C-TYPE LECTIN DOMAIN-CONTAINING PROTEIN-RELATED-RELATED"/>
    <property type="match status" value="1"/>
</dbReference>
<dbReference type="AlphaFoldDB" id="O16641"/>
<dbReference type="PIR" id="B88102">
    <property type="entry name" value="B88102"/>
</dbReference>
<dbReference type="OMA" id="NIWIGAK"/>
<dbReference type="AGR" id="WB:WBGene00021117"/>
<dbReference type="PROSITE" id="PS50041">
    <property type="entry name" value="C_TYPE_LECTIN_2"/>
    <property type="match status" value="1"/>
</dbReference>
<dbReference type="GeneID" id="173699"/>
<evidence type="ECO:0000256" key="1">
    <source>
        <dbReference type="SAM" id="SignalP"/>
    </source>
</evidence>
<protein>
    <submittedName>
        <fullName evidence="3">C-type lectin domain-containing protein</fullName>
    </submittedName>
</protein>
<dbReference type="eggNOG" id="KOG4297">
    <property type="taxonomic scope" value="Eukaryota"/>
</dbReference>
<dbReference type="CDD" id="cd00037">
    <property type="entry name" value="CLECT"/>
    <property type="match status" value="1"/>
</dbReference>
<dbReference type="Proteomes" id="UP000001940">
    <property type="component" value="Chromosome II"/>
</dbReference>
<keyword evidence="4" id="KW-1185">Reference proteome</keyword>
<dbReference type="SUPFAM" id="SSF56436">
    <property type="entry name" value="C-type lectin-like"/>
    <property type="match status" value="1"/>
</dbReference>
<dbReference type="Bgee" id="WBGene00021117">
    <property type="expression patterns" value="Expressed in adult organism and 1 other cell type or tissue"/>
</dbReference>
<dbReference type="UCSC" id="W09G10.5">
    <property type="organism name" value="c. elegans"/>
</dbReference>
<evidence type="ECO:0000313" key="4">
    <source>
        <dbReference type="Proteomes" id="UP000001940"/>
    </source>
</evidence>
<gene>
    <name evidence="3 5" type="primary">clec-126</name>
    <name evidence="3" type="ORF">CELE_W09G10.5</name>
    <name evidence="5" type="ORF">W09G10.5</name>
</gene>
<dbReference type="InterPro" id="IPR001304">
    <property type="entry name" value="C-type_lectin-like"/>
</dbReference>
<accession>O16641</accession>
<dbReference type="CTD" id="173699"/>
<dbReference type="OrthoDB" id="5807131at2759"/>
<name>O16641_CAEEL</name>
<feature type="chain" id="PRO_5004157045" evidence="1">
    <location>
        <begin position="18"/>
        <end position="168"/>
    </location>
</feature>
<organism evidence="3 4">
    <name type="scientific">Caenorhabditis elegans</name>
    <dbReference type="NCBI Taxonomy" id="6239"/>
    <lineage>
        <taxon>Eukaryota</taxon>
        <taxon>Metazoa</taxon>
        <taxon>Ecdysozoa</taxon>
        <taxon>Nematoda</taxon>
        <taxon>Chromadorea</taxon>
        <taxon>Rhabditida</taxon>
        <taxon>Rhabditina</taxon>
        <taxon>Rhabditomorpha</taxon>
        <taxon>Rhabditoidea</taxon>
        <taxon>Rhabditidae</taxon>
        <taxon>Peloderinae</taxon>
        <taxon>Caenorhabditis</taxon>
    </lineage>
</organism>
<dbReference type="PaxDb" id="6239-W09G10.5"/>
<evidence type="ECO:0000259" key="2">
    <source>
        <dbReference type="PROSITE" id="PS50041"/>
    </source>
</evidence>
<evidence type="ECO:0000313" key="3">
    <source>
        <dbReference type="EMBL" id="CCD73658.1"/>
    </source>
</evidence>